<accession>A0ABT9RIF5</accession>
<keyword evidence="3 5" id="KW-0560">Oxidoreductase</keyword>
<comment type="cofactor">
    <cofactor evidence="5">
        <name>Fe(2+)</name>
        <dbReference type="ChEBI" id="CHEBI:29033"/>
    </cofactor>
    <text evidence="5">Binds 1 Fe(2+) ion per subunit.</text>
</comment>
<keyword evidence="4 5" id="KW-0408">Iron</keyword>
<dbReference type="RefSeq" id="WP_306870565.1">
    <property type="nucleotide sequence ID" value="NZ_JAUSRB010000002.1"/>
</dbReference>
<evidence type="ECO:0000256" key="4">
    <source>
        <dbReference type="ARBA" id="ARBA00023004"/>
    </source>
</evidence>
<evidence type="ECO:0000313" key="7">
    <source>
        <dbReference type="Proteomes" id="UP001230426"/>
    </source>
</evidence>
<keyword evidence="5 6" id="KW-0223">Dioxygenase</keyword>
<keyword evidence="2 5" id="KW-0479">Metal-binding</keyword>
<sequence length="407" mass="43378">MTITEHIDPITMTAPASHCHLPFGEWLPVDGAIPAGLDGALVQAGPHPARPYATDGPALLSGVRLGGGTARRLRASAGEFHGHPLDWAASPMTWPRHAGSTATPAGPGRSGLALPVQDPATAEWHTIATHPGLSRAEHLTIGPDGAVRAVRPFALDGAPLMHAVALTERFVVVFDLPVTYHRAAAMVGAGSPYRWRRDRPARIGLLSRRPGDTAEPRWFPIDPCYVFQSVNAYDDGHRVVVDAVRHDRAFDGPARSGAAATGSPRVHRWTLDLDSGTACERPLVDSLELASVDSRRAGRRHQLVFGRTPGGRALVGHDLAADSTQVRELPPGWSADRPVFVPRGRAEGDGWIVVLTRNAVQRRSELLVLDALHLTGRPQAVVHLPAMPPAVRHTAWVPAAGGPAGRG</sequence>
<comment type="caution">
    <text evidence="6">The sequence shown here is derived from an EMBL/GenBank/DDBJ whole genome shotgun (WGS) entry which is preliminary data.</text>
</comment>
<dbReference type="Pfam" id="PF03055">
    <property type="entry name" value="RPE65"/>
    <property type="match status" value="1"/>
</dbReference>
<proteinExistence type="inferred from homology"/>
<comment type="similarity">
    <text evidence="1 5">Belongs to the carotenoid oxygenase family.</text>
</comment>
<reference evidence="6 7" key="1">
    <citation type="submission" date="2023-07" db="EMBL/GenBank/DDBJ databases">
        <title>Sequencing the genomes of 1000 actinobacteria strains.</title>
        <authorList>
            <person name="Klenk H.-P."/>
        </authorList>
    </citation>
    <scope>NUCLEOTIDE SEQUENCE [LARGE SCALE GENOMIC DNA]</scope>
    <source>
        <strain evidence="6 7">DSM 44109</strain>
    </source>
</reference>
<keyword evidence="7" id="KW-1185">Reference proteome</keyword>
<organism evidence="6 7">
    <name type="scientific">Streptosporangium brasiliense</name>
    <dbReference type="NCBI Taxonomy" id="47480"/>
    <lineage>
        <taxon>Bacteria</taxon>
        <taxon>Bacillati</taxon>
        <taxon>Actinomycetota</taxon>
        <taxon>Actinomycetes</taxon>
        <taxon>Streptosporangiales</taxon>
        <taxon>Streptosporangiaceae</taxon>
        <taxon>Streptosporangium</taxon>
    </lineage>
</organism>
<dbReference type="PANTHER" id="PTHR10543">
    <property type="entry name" value="BETA-CAROTENE DIOXYGENASE"/>
    <property type="match status" value="1"/>
</dbReference>
<dbReference type="InterPro" id="IPR004294">
    <property type="entry name" value="Carotenoid_Oase"/>
</dbReference>
<dbReference type="Proteomes" id="UP001230426">
    <property type="component" value="Unassembled WGS sequence"/>
</dbReference>
<dbReference type="GO" id="GO:0051213">
    <property type="term" value="F:dioxygenase activity"/>
    <property type="evidence" value="ECO:0007669"/>
    <property type="project" value="UniProtKB-KW"/>
</dbReference>
<evidence type="ECO:0000256" key="2">
    <source>
        <dbReference type="ARBA" id="ARBA00022723"/>
    </source>
</evidence>
<dbReference type="EC" id="1.13.11.-" evidence="5"/>
<protein>
    <recommendedName>
        <fullName evidence="5">Dioxygenase</fullName>
        <ecNumber evidence="5">1.13.11.-</ecNumber>
    </recommendedName>
</protein>
<evidence type="ECO:0000313" key="6">
    <source>
        <dbReference type="EMBL" id="MDP9868115.1"/>
    </source>
</evidence>
<dbReference type="PANTHER" id="PTHR10543:SF89">
    <property type="entry name" value="CAROTENOID 9,10(9',10')-CLEAVAGE DIOXYGENASE 1"/>
    <property type="match status" value="1"/>
</dbReference>
<evidence type="ECO:0000256" key="3">
    <source>
        <dbReference type="ARBA" id="ARBA00023002"/>
    </source>
</evidence>
<dbReference type="EMBL" id="JAUSRB010000002">
    <property type="protein sequence ID" value="MDP9868115.1"/>
    <property type="molecule type" value="Genomic_DNA"/>
</dbReference>
<evidence type="ECO:0000256" key="1">
    <source>
        <dbReference type="ARBA" id="ARBA00006787"/>
    </source>
</evidence>
<gene>
    <name evidence="6" type="ORF">J2S55_007381</name>
</gene>
<name>A0ABT9RIF5_9ACTN</name>
<evidence type="ECO:0000256" key="5">
    <source>
        <dbReference type="RuleBase" id="RU364048"/>
    </source>
</evidence>